<dbReference type="Proteomes" id="UP000658320">
    <property type="component" value="Unassembled WGS sequence"/>
</dbReference>
<organism evidence="2 3">
    <name type="scientific">Streptomyces aurantiogriseus</name>
    <dbReference type="NCBI Taxonomy" id="66870"/>
    <lineage>
        <taxon>Bacteria</taxon>
        <taxon>Bacillati</taxon>
        <taxon>Actinomycetota</taxon>
        <taxon>Actinomycetes</taxon>
        <taxon>Kitasatosporales</taxon>
        <taxon>Streptomycetaceae</taxon>
        <taxon>Streptomyces</taxon>
    </lineage>
</organism>
<dbReference type="EMBL" id="BMSX01000020">
    <property type="protein sequence ID" value="GGR43503.1"/>
    <property type="molecule type" value="Genomic_DNA"/>
</dbReference>
<feature type="chain" id="PRO_5036872482" description="Secreted protein" evidence="1">
    <location>
        <begin position="26"/>
        <end position="91"/>
    </location>
</feature>
<keyword evidence="3" id="KW-1185">Reference proteome</keyword>
<reference evidence="2" key="1">
    <citation type="journal article" date="2014" name="Int. J. Syst. Evol. Microbiol.">
        <title>Complete genome sequence of Corynebacterium casei LMG S-19264T (=DSM 44701T), isolated from a smear-ripened cheese.</title>
        <authorList>
            <consortium name="US DOE Joint Genome Institute (JGI-PGF)"/>
            <person name="Walter F."/>
            <person name="Albersmeier A."/>
            <person name="Kalinowski J."/>
            <person name="Ruckert C."/>
        </authorList>
    </citation>
    <scope>NUCLEOTIDE SEQUENCE</scope>
    <source>
        <strain evidence="2">JCM 4346</strain>
    </source>
</reference>
<protein>
    <recommendedName>
        <fullName evidence="4">Secreted protein</fullName>
    </recommendedName>
</protein>
<name>A0A918FJX5_9ACTN</name>
<gene>
    <name evidence="2" type="ORF">GCM10010251_70690</name>
</gene>
<evidence type="ECO:0000313" key="3">
    <source>
        <dbReference type="Proteomes" id="UP000658320"/>
    </source>
</evidence>
<sequence>MKSVKAVAVIAGSLVIAGVTAPAFAQSVNDTGRKTLDNAVSTLNNGPVHVAPLEQSDTLSVKEKKASLLKAVDRVSSDLSKRPPLKGGLSL</sequence>
<dbReference type="RefSeq" id="WP_189942046.1">
    <property type="nucleotide sequence ID" value="NZ_BMSX01000020.1"/>
</dbReference>
<accession>A0A918FJX5</accession>
<feature type="signal peptide" evidence="1">
    <location>
        <begin position="1"/>
        <end position="25"/>
    </location>
</feature>
<comment type="caution">
    <text evidence="2">The sequence shown here is derived from an EMBL/GenBank/DDBJ whole genome shotgun (WGS) entry which is preliminary data.</text>
</comment>
<evidence type="ECO:0008006" key="4">
    <source>
        <dbReference type="Google" id="ProtNLM"/>
    </source>
</evidence>
<proteinExistence type="predicted"/>
<keyword evidence="1" id="KW-0732">Signal</keyword>
<evidence type="ECO:0000256" key="1">
    <source>
        <dbReference type="SAM" id="SignalP"/>
    </source>
</evidence>
<reference evidence="2" key="2">
    <citation type="submission" date="2020-09" db="EMBL/GenBank/DDBJ databases">
        <authorList>
            <person name="Sun Q."/>
            <person name="Ohkuma M."/>
        </authorList>
    </citation>
    <scope>NUCLEOTIDE SEQUENCE</scope>
    <source>
        <strain evidence="2">JCM 4346</strain>
    </source>
</reference>
<evidence type="ECO:0000313" key="2">
    <source>
        <dbReference type="EMBL" id="GGR43503.1"/>
    </source>
</evidence>
<dbReference type="AlphaFoldDB" id="A0A918FJX5"/>